<keyword evidence="1" id="KW-0175">Coiled coil</keyword>
<evidence type="ECO:0000313" key="2">
    <source>
        <dbReference type="EMBL" id="CAD8103002.1"/>
    </source>
</evidence>
<feature type="coiled-coil region" evidence="1">
    <location>
        <begin position="21"/>
        <end position="48"/>
    </location>
</feature>
<keyword evidence="3" id="KW-1185">Reference proteome</keyword>
<sequence length="49" mass="6137">MFRYNFKQLNNVFRIILKGQINQVRKECLRIQKERRRVKNEKNNIQVEC</sequence>
<organism evidence="2 3">
    <name type="scientific">Paramecium sonneborni</name>
    <dbReference type="NCBI Taxonomy" id="65129"/>
    <lineage>
        <taxon>Eukaryota</taxon>
        <taxon>Sar</taxon>
        <taxon>Alveolata</taxon>
        <taxon>Ciliophora</taxon>
        <taxon>Intramacronucleata</taxon>
        <taxon>Oligohymenophorea</taxon>
        <taxon>Peniculida</taxon>
        <taxon>Parameciidae</taxon>
        <taxon>Paramecium</taxon>
    </lineage>
</organism>
<dbReference type="AlphaFoldDB" id="A0A8S1PI64"/>
<proteinExistence type="predicted"/>
<dbReference type="EMBL" id="CAJJDN010000079">
    <property type="protein sequence ID" value="CAD8103002.1"/>
    <property type="molecule type" value="Genomic_DNA"/>
</dbReference>
<gene>
    <name evidence="2" type="ORF">PSON_ATCC_30995.1.T0790068</name>
</gene>
<name>A0A8S1PI64_9CILI</name>
<dbReference type="Proteomes" id="UP000692954">
    <property type="component" value="Unassembled WGS sequence"/>
</dbReference>
<evidence type="ECO:0000256" key="1">
    <source>
        <dbReference type="SAM" id="Coils"/>
    </source>
</evidence>
<reference evidence="2" key="1">
    <citation type="submission" date="2021-01" db="EMBL/GenBank/DDBJ databases">
        <authorList>
            <consortium name="Genoscope - CEA"/>
            <person name="William W."/>
        </authorList>
    </citation>
    <scope>NUCLEOTIDE SEQUENCE</scope>
</reference>
<protein>
    <submittedName>
        <fullName evidence="2">Uncharacterized protein</fullName>
    </submittedName>
</protein>
<evidence type="ECO:0000313" key="3">
    <source>
        <dbReference type="Proteomes" id="UP000692954"/>
    </source>
</evidence>
<comment type="caution">
    <text evidence="2">The sequence shown here is derived from an EMBL/GenBank/DDBJ whole genome shotgun (WGS) entry which is preliminary data.</text>
</comment>
<accession>A0A8S1PI64</accession>